<keyword evidence="14" id="KW-1185">Reference proteome</keyword>
<dbReference type="Pfam" id="PF21089">
    <property type="entry name" value="PKS_DH_N"/>
    <property type="match status" value="1"/>
</dbReference>
<dbReference type="InterPro" id="IPR036736">
    <property type="entry name" value="ACP-like_sf"/>
</dbReference>
<evidence type="ECO:0000313" key="14">
    <source>
        <dbReference type="Proteomes" id="UP001338125"/>
    </source>
</evidence>
<dbReference type="CDD" id="cd02440">
    <property type="entry name" value="AdoMet_MTases"/>
    <property type="match status" value="1"/>
</dbReference>
<feature type="region of interest" description="N-terminal hotdog fold" evidence="9">
    <location>
        <begin position="939"/>
        <end position="1074"/>
    </location>
</feature>
<gene>
    <name evidence="13" type="ORF">PT974_05488</name>
</gene>
<dbReference type="SMART" id="SM00823">
    <property type="entry name" value="PKS_PP"/>
    <property type="match status" value="1"/>
</dbReference>
<dbReference type="InterPro" id="IPR013217">
    <property type="entry name" value="Methyltransf_12"/>
</dbReference>
<dbReference type="InterPro" id="IPR013154">
    <property type="entry name" value="ADH-like_N"/>
</dbReference>
<dbReference type="SMART" id="SM00825">
    <property type="entry name" value="PKS_KS"/>
    <property type="match status" value="1"/>
</dbReference>
<dbReference type="Pfam" id="PF13602">
    <property type="entry name" value="ADH_zinc_N_2"/>
    <property type="match status" value="1"/>
</dbReference>
<dbReference type="PROSITE" id="PS52019">
    <property type="entry name" value="PKS_MFAS_DH"/>
    <property type="match status" value="1"/>
</dbReference>
<dbReference type="InterPro" id="IPR014031">
    <property type="entry name" value="Ketoacyl_synth_C"/>
</dbReference>
<dbReference type="SUPFAM" id="SSF53901">
    <property type="entry name" value="Thiolase-like"/>
    <property type="match status" value="1"/>
</dbReference>
<dbReference type="InterPro" id="IPR049551">
    <property type="entry name" value="PKS_DH_C"/>
</dbReference>
<dbReference type="Pfam" id="PF08242">
    <property type="entry name" value="Methyltransf_12"/>
    <property type="match status" value="1"/>
</dbReference>
<dbReference type="PROSITE" id="PS52004">
    <property type="entry name" value="KS3_2"/>
    <property type="match status" value="1"/>
</dbReference>
<dbReference type="SUPFAM" id="SSF53335">
    <property type="entry name" value="S-adenosyl-L-methionine-dependent methyltransferases"/>
    <property type="match status" value="1"/>
</dbReference>
<dbReference type="Pfam" id="PF23114">
    <property type="entry name" value="NAD-bd_HRPKS_sdrA"/>
    <property type="match status" value="1"/>
</dbReference>
<dbReference type="InterPro" id="IPR016035">
    <property type="entry name" value="Acyl_Trfase/lysoPLipase"/>
</dbReference>
<keyword evidence="5" id="KW-0521">NADP</keyword>
<dbReference type="InterPro" id="IPR006162">
    <property type="entry name" value="Ppantetheine_attach_site"/>
</dbReference>
<dbReference type="InterPro" id="IPR049552">
    <property type="entry name" value="PKS_DH_N"/>
</dbReference>
<dbReference type="InterPro" id="IPR057326">
    <property type="entry name" value="KR_dom"/>
</dbReference>
<evidence type="ECO:0000256" key="5">
    <source>
        <dbReference type="ARBA" id="ARBA00022857"/>
    </source>
</evidence>
<dbReference type="SUPFAM" id="SSF51735">
    <property type="entry name" value="NAD(P)-binding Rossmann-fold domains"/>
    <property type="match status" value="2"/>
</dbReference>
<dbReference type="PROSITE" id="PS00012">
    <property type="entry name" value="PHOSPHOPANTETHEINE"/>
    <property type="match status" value="1"/>
</dbReference>
<sequence length="2508" mass="275085">MTVNRTKTMPIAVIGMGCRFPGDASSPDKLWEVCAAARNTWSEWPKNRMNESAFYHPRVENIGTVDSQSGGHFLNEDVSLCDTSFFNFTADVARGMDPQVRMLLETVYEGFENAGLSLEDVSGTSTSVFAGAMFQDYKDMLVQDTENLPRYFLTGTGPGLLSNGVSHFYNLLGPSVTVDTACSTSMTALHLACQSLRTGDSEMAVVGGSNLMLFPATSVGLSTLGLTGAAGKSYSFDSRAQGYGRGEGVGCVILKPLDAALRDGDPIRAVIRETAMNQDGRTPTLTSPSQEAQESIIRTCYKKAGLDPLDTTYVECHGTGTIAGDTIETSAIGATFGKGRSPDEPLLVGSIKANFGHTESTSGVAAIIKVVLMLEKGYISPQALFSTPNPKIDFTRLNIKVPTELMPWPENKLRRISISNFGAGGTNTHAIIEHASYHIPTENSMGSVLPNGIGENHNQGVLLFTVSAKEESSARAATQQLKNYLDAADPSGRFQDLAYTLNQRRSPFPWRVAIAAQSLSELRDALADPVLRPTQAPLQKVPRLGFVFTGQGAQWHAMGRELITAYPLFRQTLEDADVRLKLLGASWSVFDELRKDESTSQLNKPFLSFPVTVILQLALVQLLKSWGIIPKAVTGHSSGEISAAYAAGILTFNDAIAIAYLRGQLTSSFVESGRLEGGMVALGVGKEEAAQYLQEVKSGMAVIACVNSPQSVTISGDATALKEIEAIASSKGAFYRRLKVPAAYHSSHMEVLAPDYSAQLSTQMSQDRPAEDRVIFSSPVTGSIIEDDGIVRNPTHWVQNMVGCVQFEDSLKAMITGGGSAGSKDTINIVDAIVEIGPHAALRGAINQTLAHSSRKKMKISVDNCLKRGEDAIRTMKELVGRLYCQGYPIDFKAVNFPKFDGQLQVLTDLPHYQWHYSAGHWAGPARATEMMQRPHARHDLLGVRVEGLNPDQQIWKNTIRISDLPWLQDHLLQSEVLYPGAGWAAMVAEAMRQIVPSASEPIIGYMVSEVELYNALVVPKADQGVEVQLVIKDETSQILEHQRKKEFSFFSRGKNGTWAGHCKGKASIASSQPVFTGSMPDPSKVKPVDMTHFYENITQFGPTFGRSFQNLITLNRGTVATATVTLPDTLSMMSTQYQSDYWVHPTTLDACFQVAWATVPENTIAQLGLCLPKFTKRLFLGSTAHLAPGAILDVVATLNEVDHQGFEVSVWAFEAADVEKKLILHTDGLRIQSLSRGQVFDEVNNSIVLKTEWQPDLSLLSQQDLESAISIPDATTEERHVSDTQRDLRRATINAIHDALVQIPPQQPLEGHYLKLVSWMRAQDEALYVHNAIEDEKEKKGLYDRVTQASTEGRLVGLALANFLSIINGEADSRKVLYQDGALNSLDTSASMLSKVKRYASLYAHKYPRARILEIGAGSGTGSTTVLEGLSQNDPNLLRAVTYHYTDPSPESFVAAQDTFEKFSSQMQYSVLDIEQTPAEQGFDEHAYDLLVAYNSLHDTSNIRKSLQNSRKLLKPGGKILIVEPTTTQLEQQFVLGLLPSWWSFEDEEHKTFPLLDSESWTSILAEAGFGKLDVMVHDSDRPRETTYSLMVATADGEMADNAASYPKETCLVHLERPHVENKKWVNELGQSLHTLTGTTVSIGVGTSSLQGKTCVMLVESEFLASLNSEEFGVLKRIALEAENVMWVSQGATCESTSPEASMHIGFLRTLRMEEEGKKYISLDLDAKEDYWQPANIQAICDVFCQSLDSARHDSRDYEFSRQSGLILTPRYIGNAPLNEEFESLQGHHLSQRKGFSFSDPYTRLEVRVPGLLDSLVFRQYDEAAGLPPWTEDMVEIKPHAFGLNFRDVLVAMGEMQEKWMGFECAGYISRVGSNVPRDLQVGTRVCSMQAGHWSNKVRSKWTSVVPIPDDMTFETAASIPVCFVTAYHAFVNLAQLESDETVLIHTGAGGVGQAAITIAQHIGAEIYTTVGSEEKRKFLTQTYGIPDDHIFSSRNPSFQADVMRATNGKGVDVVLNSLAGPLLHATWECVAESGRFIEIGKRDAQSNMALRMANFGKAISFMAMDIMILLLSKGQKLNKSFREVMRMLKTKGITHQMPILSYQLSDLRKAFRYLQGGKHIGKIVVNVQEGDEIDVIIPPTPVTFDPSASYLVVGGLSGIGLEIARWMAQQGAKHLILMSRSAEQQDTQQIQAELQAAGVELTLRSCDVGDEENLKNVVGKCRETRSIRGVIQAAVVLQDSMFNNMTYQQWQECISPKVDGTRNLSNLFQNDDLEFFVVLSSVTGTLGNMGQANYTAAGTYQDALALNRVSKGLPGVSIDIGSVPSIGLAARTGAGARLDKGGYRVQDVPEMLRLTEIAIRHPKLGQIVTGINTWSTPGTQSWRQEPRFSCLWLPGGSEDSDSSGHGQRLSLRDRLLKSDRELIHEVLVEALRVRLAEILGMSTPGDVDAEVPLTSYGIDSLVAVELRNWVVLNVVSEISIFDITQSTSLNDLASRIKERLVSKLSQ</sequence>
<name>A0ABR0SJZ4_9HYPO</name>
<dbReference type="SUPFAM" id="SSF55048">
    <property type="entry name" value="Probable ACP-binding domain of malonyl-CoA ACP transacylase"/>
    <property type="match status" value="1"/>
</dbReference>
<dbReference type="Pfam" id="PF23297">
    <property type="entry name" value="ACP_SdgA_C"/>
    <property type="match status" value="1"/>
</dbReference>
<dbReference type="InterPro" id="IPR020843">
    <property type="entry name" value="ER"/>
</dbReference>
<evidence type="ECO:0000313" key="13">
    <source>
        <dbReference type="EMBL" id="KAK5992090.1"/>
    </source>
</evidence>
<accession>A0ABR0SJZ4</accession>
<dbReference type="Proteomes" id="UP001338125">
    <property type="component" value="Unassembled WGS sequence"/>
</dbReference>
<dbReference type="Pfam" id="PF00109">
    <property type="entry name" value="ketoacyl-synt"/>
    <property type="match status" value="1"/>
</dbReference>
<dbReference type="SUPFAM" id="SSF47336">
    <property type="entry name" value="ACP-like"/>
    <property type="match status" value="1"/>
</dbReference>
<dbReference type="InterPro" id="IPR049900">
    <property type="entry name" value="PKS_mFAS_DH"/>
</dbReference>
<dbReference type="Gene3D" id="3.10.129.110">
    <property type="entry name" value="Polyketide synthase dehydratase"/>
    <property type="match status" value="1"/>
</dbReference>
<dbReference type="InterPro" id="IPR009081">
    <property type="entry name" value="PP-bd_ACP"/>
</dbReference>
<dbReference type="PANTHER" id="PTHR43775:SF29">
    <property type="entry name" value="ASPERFURANONE POLYKETIDE SYNTHASE AFOG-RELATED"/>
    <property type="match status" value="1"/>
</dbReference>
<dbReference type="SMART" id="SM00826">
    <property type="entry name" value="PKS_DH"/>
    <property type="match status" value="1"/>
</dbReference>
<dbReference type="InterPro" id="IPR042104">
    <property type="entry name" value="PKS_dehydratase_sf"/>
</dbReference>
<dbReference type="SUPFAM" id="SSF52151">
    <property type="entry name" value="FabD/lysophospholipase-like"/>
    <property type="match status" value="1"/>
</dbReference>
<keyword evidence="8" id="KW-0012">Acyltransferase</keyword>
<evidence type="ECO:0000256" key="1">
    <source>
        <dbReference type="ARBA" id="ARBA00005179"/>
    </source>
</evidence>
<dbReference type="InterPro" id="IPR029063">
    <property type="entry name" value="SAM-dependent_MTases_sf"/>
</dbReference>
<dbReference type="SMART" id="SM00822">
    <property type="entry name" value="PKS_KR"/>
    <property type="match status" value="1"/>
</dbReference>
<feature type="domain" description="Ketosynthase family 3 (KS3)" evidence="11">
    <location>
        <begin position="8"/>
        <end position="434"/>
    </location>
</feature>
<dbReference type="InterPro" id="IPR050091">
    <property type="entry name" value="PKS_NRPS_Biosynth_Enz"/>
</dbReference>
<dbReference type="InterPro" id="IPR013968">
    <property type="entry name" value="PKS_KR"/>
</dbReference>
<protein>
    <submittedName>
        <fullName evidence="13">Highly reducing polyketide synthase azaB</fullName>
    </submittedName>
</protein>
<dbReference type="InterPro" id="IPR020807">
    <property type="entry name" value="PKS_DH"/>
</dbReference>
<dbReference type="Pfam" id="PF16197">
    <property type="entry name" value="KAsynt_C_assoc"/>
    <property type="match status" value="1"/>
</dbReference>
<dbReference type="InterPro" id="IPR018201">
    <property type="entry name" value="Ketoacyl_synth_AS"/>
</dbReference>
<dbReference type="SUPFAM" id="SSF50129">
    <property type="entry name" value="GroES-like"/>
    <property type="match status" value="1"/>
</dbReference>
<dbReference type="InterPro" id="IPR016036">
    <property type="entry name" value="Malonyl_transacylase_ACP-bd"/>
</dbReference>
<evidence type="ECO:0000256" key="6">
    <source>
        <dbReference type="ARBA" id="ARBA00023002"/>
    </source>
</evidence>
<dbReference type="InterPro" id="IPR020841">
    <property type="entry name" value="PKS_Beta-ketoAc_synthase_dom"/>
</dbReference>
<keyword evidence="4" id="KW-0808">Transferase</keyword>
<dbReference type="InterPro" id="IPR014043">
    <property type="entry name" value="Acyl_transferase_dom"/>
</dbReference>
<dbReference type="PROSITE" id="PS51257">
    <property type="entry name" value="PROKAR_LIPOPROTEIN"/>
    <property type="match status" value="1"/>
</dbReference>
<keyword evidence="2" id="KW-0596">Phosphopantetheine</keyword>
<organism evidence="13 14">
    <name type="scientific">Cladobotryum mycophilum</name>
    <dbReference type="NCBI Taxonomy" id="491253"/>
    <lineage>
        <taxon>Eukaryota</taxon>
        <taxon>Fungi</taxon>
        <taxon>Dikarya</taxon>
        <taxon>Ascomycota</taxon>
        <taxon>Pezizomycotina</taxon>
        <taxon>Sordariomycetes</taxon>
        <taxon>Hypocreomycetidae</taxon>
        <taxon>Hypocreales</taxon>
        <taxon>Hypocreaceae</taxon>
        <taxon>Cladobotryum</taxon>
    </lineage>
</organism>
<evidence type="ECO:0000259" key="10">
    <source>
        <dbReference type="PROSITE" id="PS50075"/>
    </source>
</evidence>
<dbReference type="InterPro" id="IPR014030">
    <property type="entry name" value="Ketoacyl_synth_N"/>
</dbReference>
<dbReference type="SMART" id="SM00827">
    <property type="entry name" value="PKS_AT"/>
    <property type="match status" value="1"/>
</dbReference>
<evidence type="ECO:0000256" key="3">
    <source>
        <dbReference type="ARBA" id="ARBA00022553"/>
    </source>
</evidence>
<dbReference type="CDD" id="cd05195">
    <property type="entry name" value="enoyl_red"/>
    <property type="match status" value="1"/>
</dbReference>
<dbReference type="InterPro" id="IPR011032">
    <property type="entry name" value="GroES-like_sf"/>
</dbReference>
<keyword evidence="7" id="KW-0511">Multifunctional enzyme</keyword>
<dbReference type="Gene3D" id="3.40.50.720">
    <property type="entry name" value="NAD(P)-binding Rossmann-like Domain"/>
    <property type="match status" value="2"/>
</dbReference>
<dbReference type="Pfam" id="PF14765">
    <property type="entry name" value="PS-DH"/>
    <property type="match status" value="1"/>
</dbReference>
<proteinExistence type="predicted"/>
<dbReference type="PANTHER" id="PTHR43775">
    <property type="entry name" value="FATTY ACID SYNTHASE"/>
    <property type="match status" value="1"/>
</dbReference>
<evidence type="ECO:0000259" key="11">
    <source>
        <dbReference type="PROSITE" id="PS52004"/>
    </source>
</evidence>
<dbReference type="InterPro" id="IPR016039">
    <property type="entry name" value="Thiolase-like"/>
</dbReference>
<dbReference type="SMART" id="SM00829">
    <property type="entry name" value="PKS_ER"/>
    <property type="match status" value="1"/>
</dbReference>
<dbReference type="InterPro" id="IPR056501">
    <property type="entry name" value="NAD-bd_HRPKS_sdrA"/>
</dbReference>
<dbReference type="EMBL" id="JAVFKD010000012">
    <property type="protein sequence ID" value="KAK5992090.1"/>
    <property type="molecule type" value="Genomic_DNA"/>
</dbReference>
<feature type="active site" description="Proton acceptor; for dehydratase activity" evidence="9">
    <location>
        <position position="971"/>
    </location>
</feature>
<evidence type="ECO:0000256" key="2">
    <source>
        <dbReference type="ARBA" id="ARBA00022450"/>
    </source>
</evidence>
<dbReference type="Pfam" id="PF02801">
    <property type="entry name" value="Ketoacyl-synt_C"/>
    <property type="match status" value="1"/>
</dbReference>
<dbReference type="InterPro" id="IPR032821">
    <property type="entry name" value="PKS_assoc"/>
</dbReference>
<dbReference type="Pfam" id="PF08659">
    <property type="entry name" value="KR"/>
    <property type="match status" value="1"/>
</dbReference>
<feature type="region of interest" description="C-terminal hotdog fold" evidence="9">
    <location>
        <begin position="1085"/>
        <end position="1241"/>
    </location>
</feature>
<dbReference type="PROSITE" id="PS00606">
    <property type="entry name" value="KS3_1"/>
    <property type="match status" value="1"/>
</dbReference>
<dbReference type="CDD" id="cd00833">
    <property type="entry name" value="PKS"/>
    <property type="match status" value="1"/>
</dbReference>
<dbReference type="InterPro" id="IPR020806">
    <property type="entry name" value="PKS_PP-bd"/>
</dbReference>
<feature type="domain" description="Carrier" evidence="10">
    <location>
        <begin position="2427"/>
        <end position="2502"/>
    </location>
</feature>
<dbReference type="InterPro" id="IPR001227">
    <property type="entry name" value="Ac_transferase_dom_sf"/>
</dbReference>
<comment type="pathway">
    <text evidence="1">Secondary metabolite biosynthesis.</text>
</comment>
<reference evidence="13 14" key="1">
    <citation type="submission" date="2024-01" db="EMBL/GenBank/DDBJ databases">
        <title>Complete genome of Cladobotryum mycophilum ATHUM6906.</title>
        <authorList>
            <person name="Christinaki A.C."/>
            <person name="Myridakis A.I."/>
            <person name="Kouvelis V.N."/>
        </authorList>
    </citation>
    <scope>NUCLEOTIDE SEQUENCE [LARGE SCALE GENOMIC DNA]</scope>
    <source>
        <strain evidence="13 14">ATHUM6906</strain>
    </source>
</reference>
<dbReference type="InterPro" id="IPR036291">
    <property type="entry name" value="NAD(P)-bd_dom_sf"/>
</dbReference>
<dbReference type="PROSITE" id="PS50075">
    <property type="entry name" value="CARRIER"/>
    <property type="match status" value="1"/>
</dbReference>
<dbReference type="Gene3D" id="3.40.50.150">
    <property type="entry name" value="Vaccinia Virus protein VP39"/>
    <property type="match status" value="1"/>
</dbReference>
<keyword evidence="3" id="KW-0597">Phosphoprotein</keyword>
<feature type="active site" description="Proton donor; for dehydratase activity" evidence="9">
    <location>
        <position position="1150"/>
    </location>
</feature>
<dbReference type="Gene3D" id="1.10.1200.10">
    <property type="entry name" value="ACP-like"/>
    <property type="match status" value="1"/>
</dbReference>
<evidence type="ECO:0000256" key="7">
    <source>
        <dbReference type="ARBA" id="ARBA00023268"/>
    </source>
</evidence>
<dbReference type="Gene3D" id="3.40.47.10">
    <property type="match status" value="1"/>
</dbReference>
<evidence type="ECO:0000256" key="9">
    <source>
        <dbReference type="PROSITE-ProRule" id="PRU01363"/>
    </source>
</evidence>
<dbReference type="Pfam" id="PF08240">
    <property type="entry name" value="ADH_N"/>
    <property type="match status" value="1"/>
</dbReference>
<evidence type="ECO:0000259" key="12">
    <source>
        <dbReference type="PROSITE" id="PS52019"/>
    </source>
</evidence>
<dbReference type="Gene3D" id="3.40.366.10">
    <property type="entry name" value="Malonyl-Coenzyme A Acyl Carrier Protein, domain 2"/>
    <property type="match status" value="1"/>
</dbReference>
<feature type="domain" description="PKS/mFAS DH" evidence="12">
    <location>
        <begin position="939"/>
        <end position="1241"/>
    </location>
</feature>
<dbReference type="Gene3D" id="3.30.70.3290">
    <property type="match status" value="1"/>
</dbReference>
<evidence type="ECO:0000256" key="8">
    <source>
        <dbReference type="ARBA" id="ARBA00023315"/>
    </source>
</evidence>
<evidence type="ECO:0000256" key="4">
    <source>
        <dbReference type="ARBA" id="ARBA00022679"/>
    </source>
</evidence>
<dbReference type="Pfam" id="PF00698">
    <property type="entry name" value="Acyl_transf_1"/>
    <property type="match status" value="1"/>
</dbReference>
<keyword evidence="6" id="KW-0560">Oxidoreductase</keyword>
<dbReference type="Gene3D" id="3.90.180.10">
    <property type="entry name" value="Medium-chain alcohol dehydrogenases, catalytic domain"/>
    <property type="match status" value="1"/>
</dbReference>
<comment type="caution">
    <text evidence="13">The sequence shown here is derived from an EMBL/GenBank/DDBJ whole genome shotgun (WGS) entry which is preliminary data.</text>
</comment>